<organism evidence="7 8">
    <name type="scientific">Polyplax serrata</name>
    <name type="common">Common mouse louse</name>
    <dbReference type="NCBI Taxonomy" id="468196"/>
    <lineage>
        <taxon>Eukaryota</taxon>
        <taxon>Metazoa</taxon>
        <taxon>Ecdysozoa</taxon>
        <taxon>Arthropoda</taxon>
        <taxon>Hexapoda</taxon>
        <taxon>Insecta</taxon>
        <taxon>Pterygota</taxon>
        <taxon>Neoptera</taxon>
        <taxon>Paraneoptera</taxon>
        <taxon>Psocodea</taxon>
        <taxon>Troctomorpha</taxon>
        <taxon>Phthiraptera</taxon>
        <taxon>Anoplura</taxon>
        <taxon>Polyplacidae</taxon>
        <taxon>Polyplax</taxon>
    </lineage>
</organism>
<evidence type="ECO:0000256" key="1">
    <source>
        <dbReference type="ARBA" id="ARBA00004370"/>
    </source>
</evidence>
<name>A0AAN8P4F2_POLSC</name>
<keyword evidence="4 5" id="KW-0472">Membrane</keyword>
<accession>A0AAN8P4F2</accession>
<dbReference type="Proteomes" id="UP001372834">
    <property type="component" value="Unassembled WGS sequence"/>
</dbReference>
<keyword evidence="3 5" id="KW-1133">Transmembrane helix</keyword>
<evidence type="ECO:0000256" key="5">
    <source>
        <dbReference type="SAM" id="Phobius"/>
    </source>
</evidence>
<evidence type="ECO:0000256" key="3">
    <source>
        <dbReference type="ARBA" id="ARBA00022989"/>
    </source>
</evidence>
<feature type="transmembrane region" description="Helical" evidence="5">
    <location>
        <begin position="206"/>
        <end position="224"/>
    </location>
</feature>
<sequence length="303" mass="34516">MFTSSLVVFLRVLDGRHNCFSVICPMTRKCCHVSPVKLQDVIEYLRELNCQESRKNDCEEIAEVVEKDILSSSTQHLRYVFQLINIIYEKIKKTKFYSVLTSTTQPAHVAIMIVALVIVASLQSPQSTSTSNNILCKFIYVAMTAAHFGSQIWMTFASGLSLYFSLPRHHFGEVQKILFPLYFTLTSFFSLVTLLAHLHLVRSTDTTVILTACFLVEFVVRLYLCDPLVRLICIKNEMEAKHGLGMEVGKLSHESSLFSSTEYVSVHRRFRRLHMFIAVSNIVCIGFSTAHLYMTVSDVSFNQ</sequence>
<feature type="transmembrane region" description="Helical" evidence="5">
    <location>
        <begin position="96"/>
        <end position="118"/>
    </location>
</feature>
<dbReference type="Pfam" id="PF13664">
    <property type="entry name" value="DUF4149"/>
    <property type="match status" value="1"/>
</dbReference>
<dbReference type="PANTHER" id="PTHR23241">
    <property type="entry name" value="LATE EMBRYOGENESIS ABUNDANT PLANTS LEA-RELATED"/>
    <property type="match status" value="1"/>
</dbReference>
<evidence type="ECO:0000259" key="6">
    <source>
        <dbReference type="Pfam" id="PF13664"/>
    </source>
</evidence>
<evidence type="ECO:0000256" key="4">
    <source>
        <dbReference type="ARBA" id="ARBA00023136"/>
    </source>
</evidence>
<feature type="transmembrane region" description="Helical" evidence="5">
    <location>
        <begin position="177"/>
        <end position="200"/>
    </location>
</feature>
<dbReference type="AlphaFoldDB" id="A0AAN8P4F2"/>
<comment type="caution">
    <text evidence="7">The sequence shown here is derived from an EMBL/GenBank/DDBJ whole genome shotgun (WGS) entry which is preliminary data.</text>
</comment>
<dbReference type="PANTHER" id="PTHR23241:SF102">
    <property type="entry name" value="LD23009P"/>
    <property type="match status" value="1"/>
</dbReference>
<protein>
    <recommendedName>
        <fullName evidence="6">TMEM205-like domain-containing protein</fullName>
    </recommendedName>
</protein>
<feature type="transmembrane region" description="Helical" evidence="5">
    <location>
        <begin position="273"/>
        <end position="294"/>
    </location>
</feature>
<proteinExistence type="predicted"/>
<evidence type="ECO:0000313" key="7">
    <source>
        <dbReference type="EMBL" id="KAK6619666.1"/>
    </source>
</evidence>
<feature type="transmembrane region" description="Helical" evidence="5">
    <location>
        <begin position="138"/>
        <end position="165"/>
    </location>
</feature>
<gene>
    <name evidence="7" type="ORF">RUM43_012423</name>
</gene>
<dbReference type="EMBL" id="JAWJWE010000040">
    <property type="protein sequence ID" value="KAK6619666.1"/>
    <property type="molecule type" value="Genomic_DNA"/>
</dbReference>
<keyword evidence="2 5" id="KW-0812">Transmembrane</keyword>
<dbReference type="GO" id="GO:0016020">
    <property type="term" value="C:membrane"/>
    <property type="evidence" value="ECO:0007669"/>
    <property type="project" value="UniProtKB-SubCell"/>
</dbReference>
<evidence type="ECO:0000256" key="2">
    <source>
        <dbReference type="ARBA" id="ARBA00022692"/>
    </source>
</evidence>
<feature type="domain" description="TMEM205-like" evidence="6">
    <location>
        <begin position="143"/>
        <end position="225"/>
    </location>
</feature>
<dbReference type="InterPro" id="IPR053009">
    <property type="entry name" value="Xanthocillin_Biosynth-Assoc"/>
</dbReference>
<evidence type="ECO:0000313" key="8">
    <source>
        <dbReference type="Proteomes" id="UP001372834"/>
    </source>
</evidence>
<dbReference type="InterPro" id="IPR025423">
    <property type="entry name" value="TMEM205-like"/>
</dbReference>
<reference evidence="7 8" key="1">
    <citation type="submission" date="2023-10" db="EMBL/GenBank/DDBJ databases">
        <title>Genomes of two closely related lineages of the louse Polyplax serrata with different host specificities.</title>
        <authorList>
            <person name="Martinu J."/>
            <person name="Tarabai H."/>
            <person name="Stefka J."/>
            <person name="Hypsa V."/>
        </authorList>
    </citation>
    <scope>NUCLEOTIDE SEQUENCE [LARGE SCALE GENOMIC DNA]</scope>
    <source>
        <strain evidence="7">HR10_N</strain>
    </source>
</reference>
<comment type="subcellular location">
    <subcellularLocation>
        <location evidence="1">Membrane</location>
    </subcellularLocation>
</comment>